<protein>
    <recommendedName>
        <fullName evidence="7">Type IV secretion protein Rhs</fullName>
    </recommendedName>
</protein>
<evidence type="ECO:0008006" key="7">
    <source>
        <dbReference type="Google" id="ProtNLM"/>
    </source>
</evidence>
<dbReference type="Proteomes" id="UP000092607">
    <property type="component" value="Unassembled WGS sequence"/>
</dbReference>
<dbReference type="EMBL" id="UGQC01000001">
    <property type="protein sequence ID" value="STZ00658.1"/>
    <property type="molecule type" value="Genomic_DNA"/>
</dbReference>
<dbReference type="EMBL" id="MXAN01000056">
    <property type="protein sequence ID" value="OPH35863.1"/>
    <property type="molecule type" value="Genomic_DNA"/>
</dbReference>
<reference evidence="1 4" key="1">
    <citation type="submission" date="2016-06" db="EMBL/GenBank/DDBJ databases">
        <title>Draft genome of Moraxella lacunata CCUG 57757A.</title>
        <authorList>
            <person name="Salva-Serra F."/>
            <person name="Engstrom-Jakobsson H."/>
            <person name="Thorell K."/>
            <person name="Gonzales-Siles L."/>
            <person name="Karlsson R."/>
            <person name="Boulund F."/>
            <person name="Engstrand L."/>
            <person name="Kristiansson E."/>
            <person name="Moore E."/>
        </authorList>
    </citation>
    <scope>NUCLEOTIDE SEQUENCE [LARGE SCALE GENOMIC DNA]</scope>
    <source>
        <strain evidence="1 4">CCUG 57757A</strain>
    </source>
</reference>
<sequence>MGIPINKSGDKLIINIPSRDLTAEEIALARLIFGETIKYQAVKVFKVDYLPNQQEETIVTPNGNLYPAKKVYRENYALDSDSMKHLFIHEMAHVWQSRKGMWVRLIGAKIHTCARLNDTNPYLYNIHQTFGSKVIKMQTSQNKSVSNIVTIKSKLSDYNMESQAEIIADYWALKFKRNPDLMITKNFETNVRARNLDAVIRLYEEKVKQAIGA</sequence>
<reference evidence="2" key="3">
    <citation type="submission" date="2017-03" db="EMBL/GenBank/DDBJ databases">
        <authorList>
            <person name="Afonso C.L."/>
            <person name="Miller P.J."/>
            <person name="Scott M.A."/>
            <person name="Spackman E."/>
            <person name="Goraichik I."/>
            <person name="Dimitrov K.M."/>
            <person name="Suarez D.L."/>
            <person name="Swayne D.E."/>
        </authorList>
    </citation>
    <scope>NUCLEOTIDE SEQUENCE</scope>
    <source>
        <strain evidence="2">CCUG 4441</strain>
    </source>
</reference>
<evidence type="ECO:0000313" key="1">
    <source>
        <dbReference type="EMBL" id="OBX61445.1"/>
    </source>
</evidence>
<dbReference type="AlphaFoldDB" id="A0A1B8PYU9"/>
<dbReference type="OrthoDB" id="8686772at2"/>
<dbReference type="EMBL" id="LZMS01000069">
    <property type="protein sequence ID" value="OBX61445.1"/>
    <property type="molecule type" value="Genomic_DNA"/>
</dbReference>
<dbReference type="RefSeq" id="WP_062498967.1">
    <property type="nucleotide sequence ID" value="NZ_JARDJM010000029.1"/>
</dbReference>
<evidence type="ECO:0000313" key="6">
    <source>
        <dbReference type="Proteomes" id="UP000254107"/>
    </source>
</evidence>
<dbReference type="Proteomes" id="UP000191025">
    <property type="component" value="Unassembled WGS sequence"/>
</dbReference>
<reference evidence="5" key="2">
    <citation type="submission" date="2017-03" db="EMBL/GenBank/DDBJ databases">
        <title>Draft genome sequence of Moraxella equi CCUG 4950T type strain.</title>
        <authorList>
            <person name="Salva-Serra F."/>
            <person name="Engstrom-Jakobsson H."/>
            <person name="Thorell K."/>
            <person name="Jaen-Luchoro D."/>
            <person name="Gonzales-Siles L."/>
            <person name="Karlsson R."/>
            <person name="Yazdan S."/>
            <person name="Boulund F."/>
            <person name="Johnning A."/>
            <person name="Engstrand L."/>
            <person name="Kristiansson E."/>
            <person name="Moore E."/>
        </authorList>
    </citation>
    <scope>NUCLEOTIDE SEQUENCE [LARGE SCALE GENOMIC DNA]</scope>
    <source>
        <strain evidence="5">CCUG 4441</strain>
    </source>
</reference>
<dbReference type="Proteomes" id="UP000254107">
    <property type="component" value="Unassembled WGS sequence"/>
</dbReference>
<proteinExistence type="predicted"/>
<organism evidence="1 4">
    <name type="scientific">Moraxella lacunata</name>
    <dbReference type="NCBI Taxonomy" id="477"/>
    <lineage>
        <taxon>Bacteria</taxon>
        <taxon>Pseudomonadati</taxon>
        <taxon>Pseudomonadota</taxon>
        <taxon>Gammaproteobacteria</taxon>
        <taxon>Moraxellales</taxon>
        <taxon>Moraxellaceae</taxon>
        <taxon>Moraxella</taxon>
    </lineage>
</organism>
<evidence type="ECO:0000313" key="5">
    <source>
        <dbReference type="Proteomes" id="UP000191025"/>
    </source>
</evidence>
<name>A0A1B8PYU9_MORLA</name>
<evidence type="ECO:0000313" key="3">
    <source>
        <dbReference type="EMBL" id="STZ00658.1"/>
    </source>
</evidence>
<dbReference type="GeneID" id="302270607"/>
<gene>
    <name evidence="1" type="ORF">A9309_08335</name>
    <name evidence="2" type="ORF">B5J94_08605</name>
    <name evidence="3" type="ORF">NCTC7911_02068</name>
</gene>
<accession>A0A1B8PYU9</accession>
<keyword evidence="6" id="KW-1185">Reference proteome</keyword>
<evidence type="ECO:0000313" key="4">
    <source>
        <dbReference type="Proteomes" id="UP000092607"/>
    </source>
</evidence>
<reference evidence="3 6" key="4">
    <citation type="submission" date="2018-06" db="EMBL/GenBank/DDBJ databases">
        <authorList>
            <consortium name="Pathogen Informatics"/>
            <person name="Doyle S."/>
        </authorList>
    </citation>
    <scope>NUCLEOTIDE SEQUENCE [LARGE SCALE GENOMIC DNA]</scope>
    <source>
        <strain evidence="3 6">NCTC7911</strain>
    </source>
</reference>
<evidence type="ECO:0000313" key="2">
    <source>
        <dbReference type="EMBL" id="OPH35863.1"/>
    </source>
</evidence>